<reference evidence="2" key="1">
    <citation type="submission" date="2021-02" db="EMBL/GenBank/DDBJ databases">
        <authorList>
            <person name="Nowell W R."/>
        </authorList>
    </citation>
    <scope>NUCLEOTIDE SEQUENCE</scope>
</reference>
<organism evidence="2 3">
    <name type="scientific">Adineta ricciae</name>
    <name type="common">Rotifer</name>
    <dbReference type="NCBI Taxonomy" id="249248"/>
    <lineage>
        <taxon>Eukaryota</taxon>
        <taxon>Metazoa</taxon>
        <taxon>Spiralia</taxon>
        <taxon>Gnathifera</taxon>
        <taxon>Rotifera</taxon>
        <taxon>Eurotatoria</taxon>
        <taxon>Bdelloidea</taxon>
        <taxon>Adinetida</taxon>
        <taxon>Adinetidae</taxon>
        <taxon>Adineta</taxon>
    </lineage>
</organism>
<dbReference type="Pfam" id="PF14008">
    <property type="entry name" value="Metallophos_C"/>
    <property type="match status" value="1"/>
</dbReference>
<dbReference type="Proteomes" id="UP000663828">
    <property type="component" value="Unassembled WGS sequence"/>
</dbReference>
<dbReference type="PANTHER" id="PTHR45778">
    <property type="entry name" value="PURPLE ACID PHOSPHATASE-RELATED"/>
    <property type="match status" value="1"/>
</dbReference>
<evidence type="ECO:0000313" key="2">
    <source>
        <dbReference type="EMBL" id="CAF1674273.1"/>
    </source>
</evidence>
<accession>A0A816GF73</accession>
<evidence type="ECO:0000259" key="1">
    <source>
        <dbReference type="Pfam" id="PF14008"/>
    </source>
</evidence>
<dbReference type="InterPro" id="IPR025733">
    <property type="entry name" value="PAPs_C"/>
</dbReference>
<gene>
    <name evidence="2" type="ORF">XAT740_LOCUS59277</name>
</gene>
<comment type="caution">
    <text evidence="2">The sequence shown here is derived from an EMBL/GenBank/DDBJ whole genome shotgun (WGS) entry which is preliminary data.</text>
</comment>
<feature type="domain" description="Purple acid phosphatase C-terminal" evidence="1">
    <location>
        <begin position="41"/>
        <end position="99"/>
    </location>
</feature>
<proteinExistence type="predicted"/>
<dbReference type="InterPro" id="IPR029052">
    <property type="entry name" value="Metallo-depent_PP-like"/>
</dbReference>
<protein>
    <recommendedName>
        <fullName evidence="1">Purple acid phosphatase C-terminal domain-containing protein</fullName>
    </recommendedName>
</protein>
<dbReference type="AlphaFoldDB" id="A0A816GF73"/>
<dbReference type="Gene3D" id="3.60.21.10">
    <property type="match status" value="1"/>
</dbReference>
<dbReference type="EMBL" id="CAJNOR010013612">
    <property type="protein sequence ID" value="CAF1674273.1"/>
    <property type="molecule type" value="Genomic_DNA"/>
</dbReference>
<keyword evidence="3" id="KW-1185">Reference proteome</keyword>
<name>A0A816GF73_ADIRI</name>
<dbReference type="SUPFAM" id="SSF56300">
    <property type="entry name" value="Metallo-dependent phosphatases"/>
    <property type="match status" value="1"/>
</dbReference>
<sequence length="104" mass="12163">MLRLYLEPLFYQYHVDVNLYAHRHSYERSCPMYQSKCVDDGIVQVLIGMAGQDLDGGTYSGAAWSLYHDQQFGYTTIFANQTYLHFSYFHNSDDQIADQFTLQK</sequence>
<evidence type="ECO:0000313" key="3">
    <source>
        <dbReference type="Proteomes" id="UP000663828"/>
    </source>
</evidence>